<reference evidence="1 2" key="1">
    <citation type="submission" date="2018-07" db="EMBL/GenBank/DDBJ databases">
        <title>A draft genome of a endophytic bacteria, a new species of Pedobacter.</title>
        <authorList>
            <person name="Zhang Z.D."/>
            <person name="Chen Z.J."/>
        </authorList>
    </citation>
    <scope>NUCLEOTIDE SEQUENCE [LARGE SCALE GENOMIC DNA]</scope>
    <source>
        <strain evidence="1 2">RS10</strain>
    </source>
</reference>
<protein>
    <submittedName>
        <fullName evidence="1">Uncharacterized protein</fullName>
    </submittedName>
</protein>
<evidence type="ECO:0000313" key="1">
    <source>
        <dbReference type="EMBL" id="RBQ11494.1"/>
    </source>
</evidence>
<evidence type="ECO:0000313" key="2">
    <source>
        <dbReference type="Proteomes" id="UP000252081"/>
    </source>
</evidence>
<accession>A0A366LDY9</accession>
<dbReference type="AlphaFoldDB" id="A0A366LDY9"/>
<organism evidence="1 2">
    <name type="scientific">Pedobacter miscanthi</name>
    <dbReference type="NCBI Taxonomy" id="2259170"/>
    <lineage>
        <taxon>Bacteria</taxon>
        <taxon>Pseudomonadati</taxon>
        <taxon>Bacteroidota</taxon>
        <taxon>Sphingobacteriia</taxon>
        <taxon>Sphingobacteriales</taxon>
        <taxon>Sphingobacteriaceae</taxon>
        <taxon>Pedobacter</taxon>
    </lineage>
</organism>
<proteinExistence type="predicted"/>
<dbReference type="EMBL" id="QNQU01000002">
    <property type="protein sequence ID" value="RBQ11494.1"/>
    <property type="molecule type" value="Genomic_DNA"/>
</dbReference>
<dbReference type="OrthoDB" id="917674at2"/>
<comment type="caution">
    <text evidence="1">The sequence shown here is derived from an EMBL/GenBank/DDBJ whole genome shotgun (WGS) entry which is preliminary data.</text>
</comment>
<sequence>MPYPLNIIQDFNRLKKQLESREAALELVFLQEEERRCLVTVKTFDTGRTLFYLPVSPLYALLKSRKQKAFADLLLSVMAYLYQITGVPHFREDYVYLEGIYGMIEEWVTDDDYSEDKQERQFMTDHFEMMYARGDYTLGRMSAKKEVMEFEERVRRFKAKTQTETDLLDCANKLVALQRDYPDRSVMERMRPPIETDYDDGYIRAEQYLCFYWSGVDCLQDHLFDTVNAELNEYGVIEEPVSIQFFESRQEYPLHDMDYERRLFEILHGLSDVLYDLEHGEPNG</sequence>
<keyword evidence="2" id="KW-1185">Reference proteome</keyword>
<dbReference type="Proteomes" id="UP000252081">
    <property type="component" value="Unassembled WGS sequence"/>
</dbReference>
<gene>
    <name evidence="1" type="ORF">DRW42_03255</name>
</gene>
<dbReference type="RefSeq" id="WP_113947408.1">
    <property type="nucleotide sequence ID" value="NZ_QNQU01000002.1"/>
</dbReference>
<name>A0A366LDY9_9SPHI</name>